<evidence type="ECO:0000256" key="9">
    <source>
        <dbReference type="ARBA" id="ARBA00023172"/>
    </source>
</evidence>
<dbReference type="SUPFAM" id="SSF100939">
    <property type="entry name" value="SPOC domain-like"/>
    <property type="match status" value="1"/>
</dbReference>
<evidence type="ECO:0000256" key="10">
    <source>
        <dbReference type="ARBA" id="ARBA00023204"/>
    </source>
</evidence>
<dbReference type="GO" id="GO:0006303">
    <property type="term" value="P:double-strand break repair via nonhomologous end joining"/>
    <property type="evidence" value="ECO:0007669"/>
    <property type="project" value="InterPro"/>
</dbReference>
<organism evidence="14 15">
    <name type="scientific">Drosophila madeirensis</name>
    <name type="common">Fruit fly</name>
    <dbReference type="NCBI Taxonomy" id="30013"/>
    <lineage>
        <taxon>Eukaryota</taxon>
        <taxon>Metazoa</taxon>
        <taxon>Ecdysozoa</taxon>
        <taxon>Arthropoda</taxon>
        <taxon>Hexapoda</taxon>
        <taxon>Insecta</taxon>
        <taxon>Pterygota</taxon>
        <taxon>Neoptera</taxon>
        <taxon>Endopterygota</taxon>
        <taxon>Diptera</taxon>
        <taxon>Brachycera</taxon>
        <taxon>Muscomorpha</taxon>
        <taxon>Ephydroidea</taxon>
        <taxon>Drosophilidae</taxon>
        <taxon>Drosophila</taxon>
        <taxon>Sophophora</taxon>
    </lineage>
</organism>
<dbReference type="InterPro" id="IPR005161">
    <property type="entry name" value="Ku_N"/>
</dbReference>
<evidence type="ECO:0000256" key="3">
    <source>
        <dbReference type="ARBA" id="ARBA00022741"/>
    </source>
</evidence>
<dbReference type="SUPFAM" id="SSF53300">
    <property type="entry name" value="vWA-like"/>
    <property type="match status" value="1"/>
</dbReference>
<dbReference type="InterPro" id="IPR024193">
    <property type="entry name" value="Ku80"/>
</dbReference>
<evidence type="ECO:0000256" key="7">
    <source>
        <dbReference type="ARBA" id="ARBA00022840"/>
    </source>
</evidence>
<dbReference type="GO" id="GO:0042162">
    <property type="term" value="F:telomeric DNA binding"/>
    <property type="evidence" value="ECO:0007669"/>
    <property type="project" value="InterPro"/>
</dbReference>
<keyword evidence="9 12" id="KW-0233">DNA recombination</keyword>
<dbReference type="GO" id="GO:0006310">
    <property type="term" value="P:DNA recombination"/>
    <property type="evidence" value="ECO:0007669"/>
    <property type="project" value="UniProtKB-KW"/>
</dbReference>
<keyword evidence="15" id="KW-1185">Reference proteome</keyword>
<dbReference type="Gene3D" id="1.10.1600.10">
    <property type="match status" value="1"/>
</dbReference>
<comment type="subcellular location">
    <subcellularLocation>
        <location evidence="1 12">Nucleus</location>
    </subcellularLocation>
</comment>
<dbReference type="EC" id="3.6.4.12" evidence="12"/>
<evidence type="ECO:0000256" key="12">
    <source>
        <dbReference type="PIRNR" id="PIRNR016570"/>
    </source>
</evidence>
<keyword evidence="6 12" id="KW-0347">Helicase</keyword>
<dbReference type="GO" id="GO:0003690">
    <property type="term" value="F:double-stranded DNA binding"/>
    <property type="evidence" value="ECO:0007669"/>
    <property type="project" value="TreeGrafter"/>
</dbReference>
<evidence type="ECO:0000256" key="1">
    <source>
        <dbReference type="ARBA" id="ARBA00004123"/>
    </source>
</evidence>
<dbReference type="InterPro" id="IPR014893">
    <property type="entry name" value="Ku_PK_bind"/>
</dbReference>
<dbReference type="Gene3D" id="2.40.290.10">
    <property type="match status" value="1"/>
</dbReference>
<dbReference type="SUPFAM" id="SSF101420">
    <property type="entry name" value="C-terminal domain of Ku80"/>
    <property type="match status" value="1"/>
</dbReference>
<evidence type="ECO:0000256" key="2">
    <source>
        <dbReference type="ARBA" id="ARBA00007726"/>
    </source>
</evidence>
<dbReference type="CDD" id="cd00873">
    <property type="entry name" value="KU80"/>
    <property type="match status" value="1"/>
</dbReference>
<dbReference type="InterPro" id="IPR036465">
    <property type="entry name" value="vWFA_dom_sf"/>
</dbReference>
<keyword evidence="11 12" id="KW-0539">Nucleus</keyword>
<evidence type="ECO:0000313" key="14">
    <source>
        <dbReference type="EMBL" id="BFF94211.1"/>
    </source>
</evidence>
<sequence>MTTNKECLVIVLDIRNCAAEEFKLKSVKCAAEILKDKIVCSSKDHVSFVLVGSDSANNDNHCPNVTYFKKGVLQLCSWQMLLDLFTFVNATACEQGEWLDGIKVALDMQDKTLLFKPARQRILLLFDFNSVPQNYGEFNSITDKLLDSGIELIVGSHNIAYIDNTESGDAQAIFNFSRKCTPEELENQKYAMSLVPRCNATLCSFKETLQTVFRVTNRRPWSWNAKLHIGSKISINVQGVIAMKNQTPVKLQRVWADADEQVSRETRHFIKGAEVTPLPEDLMTGYMLGGTAVPYDDALIEPKAPHPPGLHFFGFIKRESVPDEYFCGDSLYVLVHQKGSTASANKLDALVRALDSSKHAMLCWKIYSPKLNTPKMVILLPKLPDDNHPATLYMLEVSYTSQHHFWDFPSLRTAKSECSDEQLEAIDRLIDSTDLECSLNDTQQPRQWRQNDLLPFDSLPSIFEQNVMDVLEWRVIKDRQNDKQFGEMLKDKNFVDVFWSVPEPLEEKSKQAAATVKKLFPLKQSRAWLEKLQAKEAAENALPIKAEPQEEEEIPIPADGVGLLTPVEDYTRLMTSVRTISNVTRRDAQVQALSAQVRVVIVTLLERKKLNLEQLGELISRYRDTCHDFNAFLEYERFADELKEIALAKGLKEFWQEVMQAKQLGRLLLGEQSLHEKETLKAYYTIDEWQAAEQATSGDA</sequence>
<dbReference type="PANTHER" id="PTHR12604:SF4">
    <property type="entry name" value="X-RAY REPAIR CROSS-COMPLEMENTING PROTEIN 5"/>
    <property type="match status" value="1"/>
</dbReference>
<evidence type="ECO:0000259" key="13">
    <source>
        <dbReference type="SMART" id="SM00559"/>
    </source>
</evidence>
<dbReference type="GO" id="GO:0016787">
    <property type="term" value="F:hydrolase activity"/>
    <property type="evidence" value="ECO:0007669"/>
    <property type="project" value="UniProtKB-KW"/>
</dbReference>
<keyword evidence="8 12" id="KW-0238">DNA-binding</keyword>
<comment type="function">
    <text evidence="12">Single-stranded DNA-dependent ATP-dependent helicase.</text>
</comment>
<dbReference type="InterPro" id="IPR036494">
    <property type="entry name" value="Ku_C_sf"/>
</dbReference>
<keyword evidence="4 12" id="KW-0227">DNA damage</keyword>
<accession>A0AAU9FEK1</accession>
<evidence type="ECO:0000313" key="15">
    <source>
        <dbReference type="Proteomes" id="UP001500889"/>
    </source>
</evidence>
<keyword evidence="10 12" id="KW-0234">DNA repair</keyword>
<dbReference type="Gene3D" id="3.40.50.410">
    <property type="entry name" value="von Willebrand factor, type A domain"/>
    <property type="match status" value="1"/>
</dbReference>
<dbReference type="AlphaFoldDB" id="A0AAU9FEK1"/>
<feature type="domain" description="Ku" evidence="13">
    <location>
        <begin position="274"/>
        <end position="414"/>
    </location>
</feature>
<dbReference type="GO" id="GO:0000723">
    <property type="term" value="P:telomere maintenance"/>
    <property type="evidence" value="ECO:0007669"/>
    <property type="project" value="InterPro"/>
</dbReference>
<dbReference type="GO" id="GO:0005524">
    <property type="term" value="F:ATP binding"/>
    <property type="evidence" value="ECO:0007669"/>
    <property type="project" value="UniProtKB-UniRule"/>
</dbReference>
<evidence type="ECO:0000256" key="5">
    <source>
        <dbReference type="ARBA" id="ARBA00022801"/>
    </source>
</evidence>
<protein>
    <recommendedName>
        <fullName evidence="12">ATP-dependent DNA helicase II subunit 2</fullName>
        <ecNumber evidence="12">3.6.4.12</ecNumber>
    </recommendedName>
</protein>
<comment type="catalytic activity">
    <reaction evidence="12">
        <text>ATP + H2O = ADP + phosphate + H(+)</text>
        <dbReference type="Rhea" id="RHEA:13065"/>
        <dbReference type="ChEBI" id="CHEBI:15377"/>
        <dbReference type="ChEBI" id="CHEBI:15378"/>
        <dbReference type="ChEBI" id="CHEBI:30616"/>
        <dbReference type="ChEBI" id="CHEBI:43474"/>
        <dbReference type="ChEBI" id="CHEBI:456216"/>
        <dbReference type="EC" id="3.6.4.12"/>
    </reaction>
</comment>
<dbReference type="InterPro" id="IPR006164">
    <property type="entry name" value="DNA_bd_Ku70/Ku80"/>
</dbReference>
<keyword evidence="7 12" id="KW-0067">ATP-binding</keyword>
<proteinExistence type="inferred from homology"/>
<dbReference type="Pfam" id="PF08785">
    <property type="entry name" value="Ku_PK_bind"/>
    <property type="match status" value="1"/>
</dbReference>
<keyword evidence="3 12" id="KW-0547">Nucleotide-binding</keyword>
<dbReference type="InterPro" id="IPR016194">
    <property type="entry name" value="SPOC-like_C_dom_sf"/>
</dbReference>
<dbReference type="GO" id="GO:0003678">
    <property type="term" value="F:DNA helicase activity"/>
    <property type="evidence" value="ECO:0007669"/>
    <property type="project" value="UniProtKB-EC"/>
</dbReference>
<gene>
    <name evidence="14" type="ORF">DMAD_11905</name>
</gene>
<dbReference type="EMBL" id="AP029264">
    <property type="protein sequence ID" value="BFF94211.1"/>
    <property type="molecule type" value="Genomic_DNA"/>
</dbReference>
<comment type="similarity">
    <text evidence="2 12">Belongs to the ku80 family.</text>
</comment>
<dbReference type="Pfam" id="PF03731">
    <property type="entry name" value="Ku_N"/>
    <property type="match status" value="1"/>
</dbReference>
<dbReference type="PIRSF" id="PIRSF016570">
    <property type="entry name" value="Ku80"/>
    <property type="match status" value="1"/>
</dbReference>
<evidence type="ECO:0000256" key="6">
    <source>
        <dbReference type="ARBA" id="ARBA00022806"/>
    </source>
</evidence>
<keyword evidence="5 12" id="KW-0378">Hydrolase</keyword>
<evidence type="ECO:0000256" key="11">
    <source>
        <dbReference type="ARBA" id="ARBA00023242"/>
    </source>
</evidence>
<dbReference type="Gene3D" id="1.25.40.240">
    <property type="entry name" value="Ku, C-terminal domain"/>
    <property type="match status" value="1"/>
</dbReference>
<reference evidence="14 15" key="1">
    <citation type="submission" date="2024-02" db="EMBL/GenBank/DDBJ databases">
        <title>A chromosome-level genome assembly of Drosophila madeirensis, a fruit fly species endemic to Madeira island.</title>
        <authorList>
            <person name="Tomihara K."/>
            <person name="Llopart A."/>
            <person name="Yamamoto D."/>
        </authorList>
    </citation>
    <scope>NUCLEOTIDE SEQUENCE [LARGE SCALE GENOMIC DNA]</scope>
    <source>
        <strain evidence="14 15">RF1</strain>
    </source>
</reference>
<dbReference type="GO" id="GO:0003684">
    <property type="term" value="F:damaged DNA binding"/>
    <property type="evidence" value="ECO:0007669"/>
    <property type="project" value="InterPro"/>
</dbReference>
<dbReference type="SMART" id="SM00559">
    <property type="entry name" value="Ku78"/>
    <property type="match status" value="1"/>
</dbReference>
<evidence type="ECO:0000256" key="8">
    <source>
        <dbReference type="ARBA" id="ARBA00023125"/>
    </source>
</evidence>
<evidence type="ECO:0000256" key="4">
    <source>
        <dbReference type="ARBA" id="ARBA00022763"/>
    </source>
</evidence>
<dbReference type="PANTHER" id="PTHR12604">
    <property type="entry name" value="KU AUTOANTIGEN DNA HELICASE"/>
    <property type="match status" value="1"/>
</dbReference>
<dbReference type="Proteomes" id="UP001500889">
    <property type="component" value="Chromosome U"/>
</dbReference>
<dbReference type="Pfam" id="PF02735">
    <property type="entry name" value="Ku"/>
    <property type="match status" value="1"/>
</dbReference>
<name>A0AAU9FEK1_DROMD</name>
<dbReference type="GO" id="GO:0043564">
    <property type="term" value="C:Ku70:Ku80 complex"/>
    <property type="evidence" value="ECO:0007669"/>
    <property type="project" value="InterPro"/>
</dbReference>
<dbReference type="CDD" id="cd00198">
    <property type="entry name" value="vWFA"/>
    <property type="match status" value="1"/>
</dbReference>